<reference evidence="2" key="2">
    <citation type="journal article" date="2024" name="Plant">
        <title>Genomic evolution and insights into agronomic trait innovations of Sesamum species.</title>
        <authorList>
            <person name="Miao H."/>
            <person name="Wang L."/>
            <person name="Qu L."/>
            <person name="Liu H."/>
            <person name="Sun Y."/>
            <person name="Le M."/>
            <person name="Wang Q."/>
            <person name="Wei S."/>
            <person name="Zheng Y."/>
            <person name="Lin W."/>
            <person name="Duan Y."/>
            <person name="Cao H."/>
            <person name="Xiong S."/>
            <person name="Wang X."/>
            <person name="Wei L."/>
            <person name="Li C."/>
            <person name="Ma Q."/>
            <person name="Ju M."/>
            <person name="Zhao R."/>
            <person name="Li G."/>
            <person name="Mu C."/>
            <person name="Tian Q."/>
            <person name="Mei H."/>
            <person name="Zhang T."/>
            <person name="Gao T."/>
            <person name="Zhang H."/>
        </authorList>
    </citation>
    <scope>NUCLEOTIDE SEQUENCE</scope>
    <source>
        <strain evidence="2">KEN1</strain>
    </source>
</reference>
<proteinExistence type="predicted"/>
<protein>
    <recommendedName>
        <fullName evidence="3">Glycine-rich protein</fullName>
    </recommendedName>
</protein>
<accession>A0AAW2Y9X9</accession>
<feature type="region of interest" description="Disordered" evidence="1">
    <location>
        <begin position="81"/>
        <end position="122"/>
    </location>
</feature>
<sequence length="122" mass="13446">MEGQRMEDLSYGPWFQEIREVRFSSMMGGYGHKGGGRSNGFQSSRHPINGGWQTMATLERESPGTGGGWVATQEDMRDHGITGIGEWRGNMGTWGPREREVGDGNVIAQDSEYTNSGQSSKE</sequence>
<dbReference type="EMBL" id="JACGWN010000001">
    <property type="protein sequence ID" value="KAL0462588.1"/>
    <property type="molecule type" value="Genomic_DNA"/>
</dbReference>
<feature type="compositionally biased region" description="Polar residues" evidence="1">
    <location>
        <begin position="111"/>
        <end position="122"/>
    </location>
</feature>
<dbReference type="AlphaFoldDB" id="A0AAW2Y9X9"/>
<gene>
    <name evidence="2" type="ORF">Slati_0146400</name>
</gene>
<evidence type="ECO:0008006" key="3">
    <source>
        <dbReference type="Google" id="ProtNLM"/>
    </source>
</evidence>
<organism evidence="2">
    <name type="scientific">Sesamum latifolium</name>
    <dbReference type="NCBI Taxonomy" id="2727402"/>
    <lineage>
        <taxon>Eukaryota</taxon>
        <taxon>Viridiplantae</taxon>
        <taxon>Streptophyta</taxon>
        <taxon>Embryophyta</taxon>
        <taxon>Tracheophyta</taxon>
        <taxon>Spermatophyta</taxon>
        <taxon>Magnoliopsida</taxon>
        <taxon>eudicotyledons</taxon>
        <taxon>Gunneridae</taxon>
        <taxon>Pentapetalae</taxon>
        <taxon>asterids</taxon>
        <taxon>lamiids</taxon>
        <taxon>Lamiales</taxon>
        <taxon>Pedaliaceae</taxon>
        <taxon>Sesamum</taxon>
    </lineage>
</organism>
<name>A0AAW2Y9X9_9LAMI</name>
<reference evidence="2" key="1">
    <citation type="submission" date="2020-06" db="EMBL/GenBank/DDBJ databases">
        <authorList>
            <person name="Li T."/>
            <person name="Hu X."/>
            <person name="Zhang T."/>
            <person name="Song X."/>
            <person name="Zhang H."/>
            <person name="Dai N."/>
            <person name="Sheng W."/>
            <person name="Hou X."/>
            <person name="Wei L."/>
        </authorList>
    </citation>
    <scope>NUCLEOTIDE SEQUENCE</scope>
    <source>
        <strain evidence="2">KEN1</strain>
        <tissue evidence="2">Leaf</tissue>
    </source>
</reference>
<evidence type="ECO:0000256" key="1">
    <source>
        <dbReference type="SAM" id="MobiDB-lite"/>
    </source>
</evidence>
<evidence type="ECO:0000313" key="2">
    <source>
        <dbReference type="EMBL" id="KAL0462588.1"/>
    </source>
</evidence>
<comment type="caution">
    <text evidence="2">The sequence shown here is derived from an EMBL/GenBank/DDBJ whole genome shotgun (WGS) entry which is preliminary data.</text>
</comment>